<dbReference type="SUPFAM" id="SSF56968">
    <property type="entry name" value="Lipovitellin-phosvitin complex, beta-sheet shell regions"/>
    <property type="match status" value="1"/>
</dbReference>
<evidence type="ECO:0000256" key="6">
    <source>
        <dbReference type="ARBA" id="ARBA00023121"/>
    </source>
</evidence>
<gene>
    <name evidence="12" type="ORF">TPSB3V08_LOCUS643</name>
</gene>
<evidence type="ECO:0000259" key="10">
    <source>
        <dbReference type="PROSITE" id="PS51211"/>
    </source>
</evidence>
<dbReference type="Pfam" id="PF00094">
    <property type="entry name" value="VWD"/>
    <property type="match status" value="1"/>
</dbReference>
<dbReference type="InterPro" id="IPR050733">
    <property type="entry name" value="Vitellogenin/Apolipophorin"/>
</dbReference>
<dbReference type="InterPro" id="IPR001747">
    <property type="entry name" value="Vitellogenin_N"/>
</dbReference>
<dbReference type="SUPFAM" id="SSF48431">
    <property type="entry name" value="Lipovitellin-phosvitin complex, superhelical domain"/>
    <property type="match status" value="1"/>
</dbReference>
<keyword evidence="7" id="KW-1015">Disulfide bond</keyword>
<evidence type="ECO:0000313" key="12">
    <source>
        <dbReference type="EMBL" id="CAD7396370.1"/>
    </source>
</evidence>
<dbReference type="GO" id="GO:0008289">
    <property type="term" value="F:lipid binding"/>
    <property type="evidence" value="ECO:0007669"/>
    <property type="project" value="UniProtKB-KW"/>
</dbReference>
<evidence type="ECO:0000256" key="8">
    <source>
        <dbReference type="ARBA" id="ARBA00023180"/>
    </source>
</evidence>
<evidence type="ECO:0000256" key="2">
    <source>
        <dbReference type="ARBA" id="ARBA00022448"/>
    </source>
</evidence>
<dbReference type="EMBL" id="OD000199">
    <property type="protein sequence ID" value="CAD7396370.1"/>
    <property type="molecule type" value="Genomic_DNA"/>
</dbReference>
<dbReference type="FunFam" id="2.20.50.20:FF:000007">
    <property type="entry name" value="von Willebrand factor type D domaincontaining protein"/>
    <property type="match status" value="1"/>
</dbReference>
<organism evidence="12">
    <name type="scientific">Timema poppense</name>
    <name type="common">Walking stick</name>
    <dbReference type="NCBI Taxonomy" id="170557"/>
    <lineage>
        <taxon>Eukaryota</taxon>
        <taxon>Metazoa</taxon>
        <taxon>Ecdysozoa</taxon>
        <taxon>Arthropoda</taxon>
        <taxon>Hexapoda</taxon>
        <taxon>Insecta</taxon>
        <taxon>Pterygota</taxon>
        <taxon>Neoptera</taxon>
        <taxon>Polyneoptera</taxon>
        <taxon>Phasmatodea</taxon>
        <taxon>Timematodea</taxon>
        <taxon>Timematoidea</taxon>
        <taxon>Timematidae</taxon>
        <taxon>Timema</taxon>
    </lineage>
</organism>
<dbReference type="PROSITE" id="PS51211">
    <property type="entry name" value="VITELLOGENIN"/>
    <property type="match status" value="1"/>
</dbReference>
<evidence type="ECO:0000256" key="3">
    <source>
        <dbReference type="ARBA" id="ARBA00022525"/>
    </source>
</evidence>
<dbReference type="InterPro" id="IPR015255">
    <property type="entry name" value="Vitellinogen_open_b-sht"/>
</dbReference>
<dbReference type="GO" id="GO:0005576">
    <property type="term" value="C:extracellular region"/>
    <property type="evidence" value="ECO:0007669"/>
    <property type="project" value="UniProtKB-SubCell"/>
</dbReference>
<reference evidence="12" key="1">
    <citation type="submission" date="2020-11" db="EMBL/GenBank/DDBJ databases">
        <authorList>
            <person name="Tran Van P."/>
        </authorList>
    </citation>
    <scope>NUCLEOTIDE SEQUENCE</scope>
</reference>
<dbReference type="GO" id="GO:0045735">
    <property type="term" value="F:nutrient reservoir activity"/>
    <property type="evidence" value="ECO:0007669"/>
    <property type="project" value="UniProtKB-KW"/>
</dbReference>
<dbReference type="InterPro" id="IPR015817">
    <property type="entry name" value="Vitellinogen_open_b-sht_sub1"/>
</dbReference>
<comment type="caution">
    <text evidence="9">Lacks conserved residue(s) required for the propagation of feature annotation.</text>
</comment>
<sequence>MSFVPRPDLTTVTLLSPLMTQDKADAQYILAVSSVVHSYCKWHPNCNEQNEIIEIVHILEAEINLNLRNIQGNRTAQEKVIVAFKALANIGISTITLGLTLKECFENIHLPMEIRIAAIEAHRRMPCEDHRDYFLTLFRDQKVDPEIRISLYLEVMKCPTYTVVKTIKHSLNHEEVNQVGSFIWSHLQNLLKSSIPSRVEIQGLLQDKDLSKKFSSDVRKFSRNFEGSVFFDEYNAGGNFESNVIFSPKSYLPRSAMMNLTVDLFGESINIFEVSGRVEGFENYIESIFGPMGPFNAKRVKEMVDKYRFLRSVPDQLVDKVEALPNVIDNNFGNPKVQIGTKIFGNEFKYDTFFGNNEIKAALASVDPITKLQELLSGKEFNYKKSVLFLDTKYVVPTGSGLPICLNAVGTAAVNLQLAGFLKADKFSQSFDLDMEAKIRPSVAVDVVGTMSVDAYYASTAIKLKTNLYSSSDFEGQLKVKGTRLISLNFNLPKNKTEIITAQSELIVMKGDEEERQTGITQGRLDEHLCSNQTIDQTLGLKFCAHFQFPNASLITNSSTFILNGPTKFAVSLEKADPTAKKYLLEYKWETTKNATLISFIFDTPGSKLKRELSARFNLDRNSQNLTLLLQMANDTYKANGNYRNTENDRYVSVSIDSNGKKYIDAEIGLKIKEGKNGHTFQPRLYLAIKSETVAELSGTLKCVDKKGTSQCDVALSFNTKKVATKLFGYGRKTDASVSFYLRLDYKFDKFRSEHIRMEAILSNRSSNHLDQTIGELSLESSAYPHFNFDSSLKYQTAHGHIDCQVGINIGPNLKDKKETLAIEVLFKYFKTIEGNKMETSIEITKPSNKTDIFLSLYYQSSGPDTTVEGRVRYSSGKEIIFIMDLKIPRGITTFIQVNVNLTLPGFTPLLFKIKINEKIPNDYEIDTSGTWISGHTFTARGSYQDKSTAKTISHVLKLQVLSPSFSEVVITCKLLNSDLEFRTDLQADYKNERYSLMLKHMTPSAEEIQTYIDLRYKGAVYTFTSSVSLRESRQVLLEFHLDEQRDIHIALRDLNKPNQKEAGIEIKWDANRDPGQKFTASVEFARRAPWNYDTGFMVSYPGRTVKGGLVLVAVDSNYTSLVHLEWSPVDVINLKAMVTYKHDQVMELTAKSELLTPFENWKRTSLFGGVWHTGNMLRANGSIFWQDNQNIAVDLFGNYSITNTDFKVELNASMISTIPQVSSVRGSFSHKQNPKGIDTNIYLQYKPDRTVALQSVWNLAKDDKYTNITGQASLISPFNGYRKGVMKSALSFTNQWDIRGMADVDIDRRKYTLSIEGHLKEFSNSIFTFNITTPVPDFQFINGRFGYSELRRHLVAEISSPIGATGIEILLSYNTFTNFDIKLSVATPLEFLRRAIFIGKLKEDNVDFRIGWNSVVLGFSGVWHFREWTDFEYSYKLYTPLSGFEENGVILKLKYTNSFNIELDITAQATDTKFGLRIIGEPKPRMFQDISINSQKTEPEDTKNEGEEYENYDYDEDENKNAISWRGLIELDTFLYPTMKGNLEIDENGPLYTIVGSMVLPDGTAEMYDEFTFVDVFTMSNKLHLTSPCDCFKEMKAFFNFYKKRDTLFEMEYDFNIKSFGESLKAGLLLKYTKDALGVENDTQVQNILFKFYSPLEALQIIGLNATMETQESHYNGNVTLEARDSLVKLIFNYKREENYLNAKAGLSMDTPVFQIQPFEVSFLKDERQKEKKLAFNFNPKDVKAKNFNVDLLWQLENNYLKVNGKIQTPFSILSNISGNLIFDRTNISQTSLDIYLFYLKHKIQVNTFFKNDYLSVNLETSFPQLRKAELNGSISTSSRDVGILNGILTYNERTFEVSGDITRTAEIPIQIQLVYKASRTDRGYDIFAKVFRTNTGFKVVSSVFYEQEFVKINMDIDIQSKLDFDINLQVETSLPSVKFLNANVKMINEDPWNCTLHFSANSSIPDYQKIILGLEYLLTTRSGHVSTVFDVAQTRGEFQSQWFWAAMEKMYLNTSTSYETNNISKHATLIGFYTNPRQSFKQFTVGVDVSLNRDAWAFGTNIALALPSTRNMGGKFSLKLPSPQPEIHVIEGKLEYLKDLSQMSQMLQYTTLNSRDMYITSGEGSITKGSIDGWCKFEWGKNQLKTINNILNVTRHDNLVDVTYRLETPRYKEDTLVTKVFYDYIERYHKIRAQLYSPSSQYITGGKIDYNSFSNMNGTVNTTTPFEALPYTGINFETVTQSLRNKRFVEAFWPNNTAFLDSEYTYKTKDTNTHIVGAVLIELPITTRHIGKMDYEYKGGPQHTTGLATVEYNKAKFLEGKYSCESQSRAGFEKDIINIEIENGFSPIGINYIHDLSYNAGSGGSNLPIIDKKHAQLFNLHNITIFNLTGEVLVKTRETGKDITLTGTHTNRTVTLKTNYDFLDHEFRQKSHWELAPHVWATYNVVINNKTTKEKREQHIELDMAYPRRDFSMKGYYQILNNSLSSEIAIQWDKKNVTKKSIGASIDWKRISLYPNKQHAVLSIKHPSFKRDVTFNANYLSGDKEFVDIASEVVYSTENNKKLRLSGKLLDNSQNHFKQYDYELLGNHPATRLDLKVFGDLHAGNGLYKSNNVAQYKRTYLPLQKGETNAFLNTVIKEIEIEKITQREHSFLKGKYEGKSPLYTITGAVRNGTSDLDSTIIFFINIEEKLIVGTVNFTPDATESFHMYGIIPDARNAKFNAWRNYEDDSISDVSYYLRLNHSHLVTSKLIWRPEIEYEVKSGIEEMYSALWNSILESVDYWKVYLASETNEAIHDVWLDAKPVVQRFLDDISELKVIADDFEEFKLFLNNSYNANEFYVRDIVGLATYVIDEFSLRRHIDFVPGIVNEMWDIMGESGKAVHQSILWIIETIKTSYQKAVAFINGILKGESSGQISEIFQGFVQKYDKFIKELHVSFVKHLEELWHGLSAMVQHHWNTMLETIEPTFIHLIHYLEVLSWKASKEILGKELQAIMLEIIEEFRELEKLPSIQFAIKKFNEVYVKFMWFYDYLDVGNRFQRAVTLIHSKLTDITQTALQAENRYREAKTKFIFDPENGHVELEQKLPMAWHTFNETPKFEEIPEYKYLASIQEYFDTSNTTFWSIYHDYNYYSESSNWLPPFKGIGKVELEEVNPHLRGGRVENHLGKTTLSSPDRDSNLDFPVLSSQAQHDKRVSQPRHRGGKFIEYQGTCSYLLAADFVDHNFTLVISYDDKPKRGAYEISFIAGKKVVSVNIFNDEVTFQKGMSRLPLEFGDIYVYQETSMINIDSVRGFSLRCNLKFDTCTFTLSGWYFGKTAGLLGTMDNEPSTDFLTSQKTLETDIAKFAQSWLIEANKCSSSKNLATKQISGDPDIINQCDLFFKSKTSPFYTCFTVVSGPKTFHEDVFERPWSVFEPDLQFCDGLYADMFDGKHTLKDPRLMCQEGVGRKAGLPGRESTVALAVPALA</sequence>
<keyword evidence="2" id="KW-0813">Transport</keyword>
<dbReference type="Pfam" id="PF09172">
    <property type="entry name" value="Vit_open_b-sht"/>
    <property type="match status" value="1"/>
</dbReference>
<dbReference type="InterPro" id="IPR009454">
    <property type="entry name" value="Lipid_transpt_open_b-sht"/>
</dbReference>
<dbReference type="InterPro" id="IPR001846">
    <property type="entry name" value="VWF_type-D"/>
</dbReference>
<name>A0A7R9GT42_TIMPO</name>
<dbReference type="InterPro" id="IPR011030">
    <property type="entry name" value="Lipovitellin_superhlx_dom"/>
</dbReference>
<protein>
    <submittedName>
        <fullName evidence="12">Uncharacterized protein</fullName>
    </submittedName>
</protein>
<proteinExistence type="predicted"/>
<evidence type="ECO:0000256" key="1">
    <source>
        <dbReference type="ARBA" id="ARBA00004613"/>
    </source>
</evidence>
<evidence type="ECO:0000259" key="11">
    <source>
        <dbReference type="PROSITE" id="PS51233"/>
    </source>
</evidence>
<keyword evidence="6" id="KW-0446">Lipid-binding</keyword>
<dbReference type="PANTHER" id="PTHR23345:SF15">
    <property type="entry name" value="VITELLOGENIN 1-RELATED"/>
    <property type="match status" value="1"/>
</dbReference>
<evidence type="ECO:0000256" key="7">
    <source>
        <dbReference type="ARBA" id="ARBA00023157"/>
    </source>
</evidence>
<dbReference type="PROSITE" id="PS51233">
    <property type="entry name" value="VWFD"/>
    <property type="match status" value="1"/>
</dbReference>
<evidence type="ECO:0000256" key="5">
    <source>
        <dbReference type="ARBA" id="ARBA00023055"/>
    </source>
</evidence>
<evidence type="ECO:0000256" key="9">
    <source>
        <dbReference type="PROSITE-ProRule" id="PRU00557"/>
    </source>
</evidence>
<comment type="subcellular location">
    <subcellularLocation>
        <location evidence="1">Secreted</location>
    </subcellularLocation>
</comment>
<dbReference type="InterPro" id="IPR015819">
    <property type="entry name" value="Lipid_transp_b-sht_shell"/>
</dbReference>
<keyword evidence="5" id="KW-0445">Lipid transport</keyword>
<keyword evidence="4" id="KW-0732">Signal</keyword>
<keyword evidence="3" id="KW-0964">Secreted</keyword>
<accession>A0A7R9GT42</accession>
<dbReference type="Gene3D" id="2.20.80.10">
    <property type="entry name" value="Lipovitellin-phosvitin complex, chain A, domain 4"/>
    <property type="match status" value="1"/>
</dbReference>
<evidence type="ECO:0000256" key="4">
    <source>
        <dbReference type="ARBA" id="ARBA00022729"/>
    </source>
</evidence>
<dbReference type="Pfam" id="PF06448">
    <property type="entry name" value="DUF1081"/>
    <property type="match status" value="1"/>
</dbReference>
<dbReference type="SMART" id="SM01169">
    <property type="entry name" value="DUF1943"/>
    <property type="match status" value="1"/>
</dbReference>
<dbReference type="Pfam" id="PF01347">
    <property type="entry name" value="Vitellogenin_N"/>
    <property type="match status" value="1"/>
</dbReference>
<dbReference type="Gene3D" id="1.25.10.20">
    <property type="entry name" value="Vitellinogen, superhelical"/>
    <property type="match status" value="1"/>
</dbReference>
<feature type="domain" description="VWFD" evidence="11">
    <location>
        <begin position="3184"/>
        <end position="3356"/>
    </location>
</feature>
<keyword evidence="8" id="KW-0325">Glycoprotein</keyword>
<dbReference type="PANTHER" id="PTHR23345">
    <property type="entry name" value="VITELLOGENIN-RELATED"/>
    <property type="match status" value="1"/>
</dbReference>
<feature type="domain" description="Vitellogenin" evidence="10">
    <location>
        <begin position="1"/>
        <end position="256"/>
    </location>
</feature>
<dbReference type="GO" id="GO:0005319">
    <property type="term" value="F:lipid transporter activity"/>
    <property type="evidence" value="ECO:0007669"/>
    <property type="project" value="InterPro"/>
</dbReference>
<dbReference type="Gene3D" id="2.20.50.20">
    <property type="entry name" value="Lipovitellin. Chain A, domain 3"/>
    <property type="match status" value="1"/>
</dbReference>